<sequence>MSKKSSGAKDILVILVEPSRSLPRCSCEGQVTLKSEQCKQMPKHRERDFGAGFAIKLRFGFRGNSDHQSPRSLRIPTVDHSYSAHRQRS</sequence>
<name>A0A067FE62_CITSI</name>
<protein>
    <submittedName>
        <fullName evidence="2">Uncharacterized protein</fullName>
    </submittedName>
</protein>
<dbReference type="AlphaFoldDB" id="A0A067FE62"/>
<evidence type="ECO:0000256" key="1">
    <source>
        <dbReference type="SAM" id="MobiDB-lite"/>
    </source>
</evidence>
<evidence type="ECO:0000313" key="2">
    <source>
        <dbReference type="EMBL" id="KDO65633.1"/>
    </source>
</evidence>
<dbReference type="EMBL" id="KK784902">
    <property type="protein sequence ID" value="KDO65633.1"/>
    <property type="molecule type" value="Genomic_DNA"/>
</dbReference>
<keyword evidence="3" id="KW-1185">Reference proteome</keyword>
<accession>A0A067FE62</accession>
<proteinExistence type="predicted"/>
<dbReference type="Proteomes" id="UP000027120">
    <property type="component" value="Unassembled WGS sequence"/>
</dbReference>
<organism evidence="2 3">
    <name type="scientific">Citrus sinensis</name>
    <name type="common">Sweet orange</name>
    <name type="synonym">Citrus aurantium var. sinensis</name>
    <dbReference type="NCBI Taxonomy" id="2711"/>
    <lineage>
        <taxon>Eukaryota</taxon>
        <taxon>Viridiplantae</taxon>
        <taxon>Streptophyta</taxon>
        <taxon>Embryophyta</taxon>
        <taxon>Tracheophyta</taxon>
        <taxon>Spermatophyta</taxon>
        <taxon>Magnoliopsida</taxon>
        <taxon>eudicotyledons</taxon>
        <taxon>Gunneridae</taxon>
        <taxon>Pentapetalae</taxon>
        <taxon>rosids</taxon>
        <taxon>malvids</taxon>
        <taxon>Sapindales</taxon>
        <taxon>Rutaceae</taxon>
        <taxon>Aurantioideae</taxon>
        <taxon>Citrus</taxon>
    </lineage>
</organism>
<gene>
    <name evidence="2" type="ORF">CISIN_1g044556mg</name>
</gene>
<evidence type="ECO:0000313" key="3">
    <source>
        <dbReference type="Proteomes" id="UP000027120"/>
    </source>
</evidence>
<feature type="region of interest" description="Disordered" evidence="1">
    <location>
        <begin position="63"/>
        <end position="89"/>
    </location>
</feature>
<reference evidence="2 3" key="1">
    <citation type="submission" date="2014-04" db="EMBL/GenBank/DDBJ databases">
        <authorList>
            <consortium name="International Citrus Genome Consortium"/>
            <person name="Gmitter F."/>
            <person name="Chen C."/>
            <person name="Farmerie W."/>
            <person name="Harkins T."/>
            <person name="Desany B."/>
            <person name="Mohiuddin M."/>
            <person name="Kodira C."/>
            <person name="Borodovsky M."/>
            <person name="Lomsadze A."/>
            <person name="Burns P."/>
            <person name="Jenkins J."/>
            <person name="Prochnik S."/>
            <person name="Shu S."/>
            <person name="Chapman J."/>
            <person name="Pitluck S."/>
            <person name="Schmutz J."/>
            <person name="Rokhsar D."/>
        </authorList>
    </citation>
    <scope>NUCLEOTIDE SEQUENCE</scope>
</reference>